<organism evidence="1 2">
    <name type="scientific">Nonomuraea insulae</name>
    <dbReference type="NCBI Taxonomy" id="1616787"/>
    <lineage>
        <taxon>Bacteria</taxon>
        <taxon>Bacillati</taxon>
        <taxon>Actinomycetota</taxon>
        <taxon>Actinomycetes</taxon>
        <taxon>Streptosporangiales</taxon>
        <taxon>Streptosporangiaceae</taxon>
        <taxon>Nonomuraea</taxon>
    </lineage>
</organism>
<reference evidence="2" key="1">
    <citation type="journal article" date="2019" name="Int. J. Syst. Evol. Microbiol.">
        <title>The Global Catalogue of Microorganisms (GCM) 10K type strain sequencing project: providing services to taxonomists for standard genome sequencing and annotation.</title>
        <authorList>
            <consortium name="The Broad Institute Genomics Platform"/>
            <consortium name="The Broad Institute Genome Sequencing Center for Infectious Disease"/>
            <person name="Wu L."/>
            <person name="Ma J."/>
        </authorList>
    </citation>
    <scope>NUCLEOTIDE SEQUENCE [LARGE SCALE GENOMIC DNA]</scope>
    <source>
        <strain evidence="2">CCUG 53903</strain>
    </source>
</reference>
<evidence type="ECO:0000313" key="2">
    <source>
        <dbReference type="Proteomes" id="UP001596058"/>
    </source>
</evidence>
<sequence length="56" mass="6048">MIDRWMGTGGSCPTFGAGTRLDDHLSDGVQRALGRPPRDFARFVKDAAAAGAWLDR</sequence>
<dbReference type="EMBL" id="JBHSPA010000049">
    <property type="protein sequence ID" value="MFC5829974.1"/>
    <property type="molecule type" value="Genomic_DNA"/>
</dbReference>
<comment type="caution">
    <text evidence="1">The sequence shown here is derived from an EMBL/GenBank/DDBJ whole genome shotgun (WGS) entry which is preliminary data.</text>
</comment>
<protein>
    <submittedName>
        <fullName evidence="1">Uncharacterized protein</fullName>
    </submittedName>
</protein>
<name>A0ABW1CVV4_9ACTN</name>
<accession>A0ABW1CVV4</accession>
<dbReference type="Proteomes" id="UP001596058">
    <property type="component" value="Unassembled WGS sequence"/>
</dbReference>
<evidence type="ECO:0000313" key="1">
    <source>
        <dbReference type="EMBL" id="MFC5829974.1"/>
    </source>
</evidence>
<dbReference type="RefSeq" id="WP_379519469.1">
    <property type="nucleotide sequence ID" value="NZ_JBHSPA010000049.1"/>
</dbReference>
<gene>
    <name evidence="1" type="ORF">ACFPZ3_39450</name>
</gene>
<keyword evidence="2" id="KW-1185">Reference proteome</keyword>
<proteinExistence type="predicted"/>